<dbReference type="Proteomes" id="UP000321393">
    <property type="component" value="Unassembled WGS sequence"/>
</dbReference>
<proteinExistence type="predicted"/>
<dbReference type="GO" id="GO:0008233">
    <property type="term" value="F:peptidase activity"/>
    <property type="evidence" value="ECO:0007669"/>
    <property type="project" value="UniProtKB-KW"/>
</dbReference>
<evidence type="ECO:0000313" key="3">
    <source>
        <dbReference type="Proteomes" id="UP000321393"/>
    </source>
</evidence>
<evidence type="ECO:0000313" key="2">
    <source>
        <dbReference type="EMBL" id="KAA0046984.1"/>
    </source>
</evidence>
<dbReference type="Pfam" id="PF03732">
    <property type="entry name" value="Retrotrans_gag"/>
    <property type="match status" value="1"/>
</dbReference>
<keyword evidence="2" id="KW-0378">Hydrolase</keyword>
<dbReference type="EMBL" id="SSTE01013576">
    <property type="protein sequence ID" value="KAA0046984.1"/>
    <property type="molecule type" value="Genomic_DNA"/>
</dbReference>
<name>A0A5A7TVJ4_CUCMM</name>
<protein>
    <submittedName>
        <fullName evidence="2">Gag protease polyprotein</fullName>
    </submittedName>
</protein>
<comment type="caution">
    <text evidence="2">The sequence shown here is derived from an EMBL/GenBank/DDBJ whole genome shotgun (WGS) entry which is preliminary data.</text>
</comment>
<dbReference type="OrthoDB" id="1936908at2759"/>
<dbReference type="InterPro" id="IPR005162">
    <property type="entry name" value="Retrotrans_gag_dom"/>
</dbReference>
<reference evidence="2 3" key="1">
    <citation type="submission" date="2019-08" db="EMBL/GenBank/DDBJ databases">
        <title>Draft genome sequences of two oriental melons (Cucumis melo L. var makuwa).</title>
        <authorList>
            <person name="Kwon S.-Y."/>
        </authorList>
    </citation>
    <scope>NUCLEOTIDE SEQUENCE [LARGE SCALE GENOMIC DNA]</scope>
    <source>
        <strain evidence="3">cv. SW 3</strain>
        <tissue evidence="2">Leaf</tissue>
    </source>
</reference>
<sequence length="465" mass="51230">MHLMCNLTTPAFVRRGPSISELPLDLTHPDVAVRPSSNRVVDAQSLSAALKRSRSSDSFKPRSIPVVERRRPSLVVAPSKTGSHLSFLEGSRDLALKFLGPTASSFGNSSLYSVDLLSVDLIEGHNQVSCKDFPTTGPRIEAGNVVIHRGLHVSKVTASCSLCAIGCKELFTDRHRCPDVLLIRASFGITRLICASFGITRLICASLGITKLIGVRVQRGADRREAGRMHEGHMDASGFLYASADGGRGGRGRGTGRVQAEVQPVAQATDPGVPVTHADLAAMEQRFRDLIMQMREQQQQPAPPAPAPAPALVPVVPQVVSDQLSAEAKHLRDFRKYNPTIFDGSLEDPTRAQLWLSSLEIIFRGTAWWETIERMLEGDVGQITWQQFKESFYAKFFSTSLRDAKRQEFLNLEQGDMTVEQYDAEFDMLSRFAPEMIATEAARADKFVRGLRLDIQGLVRAFLNS</sequence>
<gene>
    <name evidence="2" type="ORF">E6C27_scaffold230G001710</name>
</gene>
<keyword evidence="2" id="KW-0645">Protease</keyword>
<feature type="domain" description="Retrotransposon gag" evidence="1">
    <location>
        <begin position="367"/>
        <end position="452"/>
    </location>
</feature>
<dbReference type="GO" id="GO:0006508">
    <property type="term" value="P:proteolysis"/>
    <property type="evidence" value="ECO:0007669"/>
    <property type="project" value="UniProtKB-KW"/>
</dbReference>
<dbReference type="AlphaFoldDB" id="A0A5A7TVJ4"/>
<organism evidence="2 3">
    <name type="scientific">Cucumis melo var. makuwa</name>
    <name type="common">Oriental melon</name>
    <dbReference type="NCBI Taxonomy" id="1194695"/>
    <lineage>
        <taxon>Eukaryota</taxon>
        <taxon>Viridiplantae</taxon>
        <taxon>Streptophyta</taxon>
        <taxon>Embryophyta</taxon>
        <taxon>Tracheophyta</taxon>
        <taxon>Spermatophyta</taxon>
        <taxon>Magnoliopsida</taxon>
        <taxon>eudicotyledons</taxon>
        <taxon>Gunneridae</taxon>
        <taxon>Pentapetalae</taxon>
        <taxon>rosids</taxon>
        <taxon>fabids</taxon>
        <taxon>Cucurbitales</taxon>
        <taxon>Cucurbitaceae</taxon>
        <taxon>Benincaseae</taxon>
        <taxon>Cucumis</taxon>
    </lineage>
</organism>
<accession>A0A5A7TVJ4</accession>
<evidence type="ECO:0000259" key="1">
    <source>
        <dbReference type="Pfam" id="PF03732"/>
    </source>
</evidence>